<evidence type="ECO:0000259" key="4">
    <source>
        <dbReference type="PROSITE" id="PS51194"/>
    </source>
</evidence>
<reference evidence="5 6" key="1">
    <citation type="submission" date="2024-07" db="EMBL/GenBank/DDBJ databases">
        <title>Chromosome-level genome assembly of the water stick insect Ranatra chinensis (Heteroptera: Nepidae).</title>
        <authorList>
            <person name="Liu X."/>
        </authorList>
    </citation>
    <scope>NUCLEOTIDE SEQUENCE [LARGE SCALE GENOMIC DNA]</scope>
    <source>
        <strain evidence="5">Cailab_2021Rc</strain>
        <tissue evidence="5">Muscle</tissue>
    </source>
</reference>
<evidence type="ECO:0000256" key="1">
    <source>
        <dbReference type="ARBA" id="ARBA00022741"/>
    </source>
</evidence>
<dbReference type="EMBL" id="JBFDAA010000005">
    <property type="protein sequence ID" value="KAL1132183.1"/>
    <property type="molecule type" value="Genomic_DNA"/>
</dbReference>
<organism evidence="5 6">
    <name type="scientific">Ranatra chinensis</name>
    <dbReference type="NCBI Taxonomy" id="642074"/>
    <lineage>
        <taxon>Eukaryota</taxon>
        <taxon>Metazoa</taxon>
        <taxon>Ecdysozoa</taxon>
        <taxon>Arthropoda</taxon>
        <taxon>Hexapoda</taxon>
        <taxon>Insecta</taxon>
        <taxon>Pterygota</taxon>
        <taxon>Neoptera</taxon>
        <taxon>Paraneoptera</taxon>
        <taxon>Hemiptera</taxon>
        <taxon>Heteroptera</taxon>
        <taxon>Panheteroptera</taxon>
        <taxon>Nepomorpha</taxon>
        <taxon>Nepidae</taxon>
        <taxon>Ranatrinae</taxon>
        <taxon>Ranatra</taxon>
    </lineage>
</organism>
<dbReference type="GO" id="GO:0005524">
    <property type="term" value="F:ATP binding"/>
    <property type="evidence" value="ECO:0007669"/>
    <property type="project" value="UniProtKB-KW"/>
</dbReference>
<sequence length="396" mass="44764">SDKPLVVSAPTGSGKTILFELAIIRLIELSHNESTTDNKIVYMAPVKALCAERYIDWQRKFEPLGLQAIEVTGDSNNLDLGVLEKYNIILTTPEKWDSLTRRWHDYTALVKVIKLFLIDEVHLLSEEKRGPTLEAVVSRMKTVQVTLNPNADENNSIRFIAVSATIPNIGDIAKWLGPRGRPAIYFKFGEEMRPVHLDKVVIGYPSRNNITAFKFEMNLSYKIKQIVLKYSNGKPTLIFCTTRKGVLQTVSILLRDIAYQFSTEQRSKLEEVLNVLLDNKLKDAIKQGIGYHHAGMITSDRNHICELFRSGSLPILVATSTLAMGVNLPAHLVIIKSTEQYVGGEWVEYSEGQLLQMIGRAGRPQFDEKATAVIMTRDNVKVIYLIFNAYKHFLRT</sequence>
<protein>
    <recommendedName>
        <fullName evidence="7">P-loop containing nucleoside triphosphate hydrolase protein</fullName>
    </recommendedName>
</protein>
<dbReference type="Pfam" id="PF00270">
    <property type="entry name" value="DEAD"/>
    <property type="match status" value="1"/>
</dbReference>
<evidence type="ECO:0000313" key="5">
    <source>
        <dbReference type="EMBL" id="KAL1132183.1"/>
    </source>
</evidence>
<keyword evidence="2" id="KW-0067">ATP-binding</keyword>
<accession>A0ABD0YLN9</accession>
<dbReference type="InterPro" id="IPR001650">
    <property type="entry name" value="Helicase_C-like"/>
</dbReference>
<dbReference type="SUPFAM" id="SSF52540">
    <property type="entry name" value="P-loop containing nucleoside triphosphate hydrolases"/>
    <property type="match status" value="1"/>
</dbReference>
<dbReference type="CDD" id="cd18795">
    <property type="entry name" value="SF2_C_Ski2"/>
    <property type="match status" value="1"/>
</dbReference>
<comment type="caution">
    <text evidence="5">The sequence shown here is derived from an EMBL/GenBank/DDBJ whole genome shotgun (WGS) entry which is preliminary data.</text>
</comment>
<dbReference type="SMART" id="SM00487">
    <property type="entry name" value="DEXDc"/>
    <property type="match status" value="1"/>
</dbReference>
<evidence type="ECO:0000313" key="6">
    <source>
        <dbReference type="Proteomes" id="UP001558652"/>
    </source>
</evidence>
<feature type="domain" description="Helicase ATP-binding" evidence="3">
    <location>
        <begin position="1"/>
        <end position="184"/>
    </location>
</feature>
<feature type="domain" description="Helicase C-terminal" evidence="4">
    <location>
        <begin position="222"/>
        <end position="396"/>
    </location>
</feature>
<dbReference type="PROSITE" id="PS51192">
    <property type="entry name" value="HELICASE_ATP_BIND_1"/>
    <property type="match status" value="1"/>
</dbReference>
<feature type="non-terminal residue" evidence="5">
    <location>
        <position position="1"/>
    </location>
</feature>
<dbReference type="InterPro" id="IPR011545">
    <property type="entry name" value="DEAD/DEAH_box_helicase_dom"/>
</dbReference>
<keyword evidence="6" id="KW-1185">Reference proteome</keyword>
<proteinExistence type="predicted"/>
<dbReference type="SMART" id="SM00490">
    <property type="entry name" value="HELICc"/>
    <property type="match status" value="1"/>
</dbReference>
<dbReference type="InterPro" id="IPR052247">
    <property type="entry name" value="Meiotic_Crossover_Helicase"/>
</dbReference>
<evidence type="ECO:0008006" key="7">
    <source>
        <dbReference type="Google" id="ProtNLM"/>
    </source>
</evidence>
<dbReference type="PROSITE" id="PS51194">
    <property type="entry name" value="HELICASE_CTER"/>
    <property type="match status" value="1"/>
</dbReference>
<evidence type="ECO:0000259" key="3">
    <source>
        <dbReference type="PROSITE" id="PS51192"/>
    </source>
</evidence>
<name>A0ABD0YLN9_9HEMI</name>
<dbReference type="PANTHER" id="PTHR47835">
    <property type="entry name" value="HFM1, ATP DEPENDENT DNA HELICASE HOMOLOG"/>
    <property type="match status" value="1"/>
</dbReference>
<dbReference type="Pfam" id="PF00271">
    <property type="entry name" value="Helicase_C"/>
    <property type="match status" value="1"/>
</dbReference>
<dbReference type="AlphaFoldDB" id="A0ABD0YLN9"/>
<dbReference type="Gene3D" id="3.40.50.300">
    <property type="entry name" value="P-loop containing nucleotide triphosphate hydrolases"/>
    <property type="match status" value="2"/>
</dbReference>
<dbReference type="Proteomes" id="UP001558652">
    <property type="component" value="Unassembled WGS sequence"/>
</dbReference>
<keyword evidence="1" id="KW-0547">Nucleotide-binding</keyword>
<dbReference type="InterPro" id="IPR014001">
    <property type="entry name" value="Helicase_ATP-bd"/>
</dbReference>
<dbReference type="GO" id="GO:0043138">
    <property type="term" value="F:3'-5' DNA helicase activity"/>
    <property type="evidence" value="ECO:0007669"/>
    <property type="project" value="UniProtKB-EC"/>
</dbReference>
<dbReference type="GO" id="GO:0016787">
    <property type="term" value="F:hydrolase activity"/>
    <property type="evidence" value="ECO:0007669"/>
    <property type="project" value="UniProtKB-KW"/>
</dbReference>
<evidence type="ECO:0000256" key="2">
    <source>
        <dbReference type="ARBA" id="ARBA00022840"/>
    </source>
</evidence>
<gene>
    <name evidence="5" type="ORF">AAG570_010140</name>
</gene>
<dbReference type="InterPro" id="IPR027417">
    <property type="entry name" value="P-loop_NTPase"/>
</dbReference>
<dbReference type="PANTHER" id="PTHR47835:SF3">
    <property type="entry name" value="HELICASE FOR MEIOSIS 1"/>
    <property type="match status" value="1"/>
</dbReference>